<organism evidence="2 5">
    <name type="scientific">Didymodactylos carnosus</name>
    <dbReference type="NCBI Taxonomy" id="1234261"/>
    <lineage>
        <taxon>Eukaryota</taxon>
        <taxon>Metazoa</taxon>
        <taxon>Spiralia</taxon>
        <taxon>Gnathifera</taxon>
        <taxon>Rotifera</taxon>
        <taxon>Eurotatoria</taxon>
        <taxon>Bdelloidea</taxon>
        <taxon>Philodinida</taxon>
        <taxon>Philodinidae</taxon>
        <taxon>Didymodactylos</taxon>
    </lineage>
</organism>
<protein>
    <submittedName>
        <fullName evidence="2">Uncharacterized protein</fullName>
    </submittedName>
</protein>
<comment type="caution">
    <text evidence="2">The sequence shown here is derived from an EMBL/GenBank/DDBJ whole genome shotgun (WGS) entry which is preliminary data.</text>
</comment>
<evidence type="ECO:0000313" key="1">
    <source>
        <dbReference type="EMBL" id="CAF1041492.1"/>
    </source>
</evidence>
<gene>
    <name evidence="2" type="ORF">GPM918_LOCUS34483</name>
    <name evidence="1" type="ORF">OVA965_LOCUS16507</name>
    <name evidence="4" type="ORF">SRO942_LOCUS35181</name>
    <name evidence="3" type="ORF">TMI583_LOCUS16516</name>
</gene>
<sequence length="180" mass="22063">MTYQAIIFISYCTRMFPLILNDNEKYCDFIDGIEKLIEIDLMTNYTIQLFDDYFNAYIDLNKQYFDQMKQRLFSSKLLIHKISFKIIKNTLDEQYRSIEFKRRFHQHNDQNEKKRIKLKEYIHIEKEDIESNLKKYYKNEVEDDDKTLLNKGMEPKEYIEITDKILENAKPKFIEYSTEK</sequence>
<dbReference type="Proteomes" id="UP000677228">
    <property type="component" value="Unassembled WGS sequence"/>
</dbReference>
<dbReference type="Proteomes" id="UP000681722">
    <property type="component" value="Unassembled WGS sequence"/>
</dbReference>
<accession>A0A815P4V8</accession>
<dbReference type="EMBL" id="CAJNOK010007681">
    <property type="protein sequence ID" value="CAF1041492.1"/>
    <property type="molecule type" value="Genomic_DNA"/>
</dbReference>
<evidence type="ECO:0000313" key="5">
    <source>
        <dbReference type="Proteomes" id="UP000663829"/>
    </source>
</evidence>
<dbReference type="Proteomes" id="UP000682733">
    <property type="component" value="Unassembled WGS sequence"/>
</dbReference>
<dbReference type="EMBL" id="CAJNOQ010019150">
    <property type="protein sequence ID" value="CAF1444172.1"/>
    <property type="molecule type" value="Genomic_DNA"/>
</dbReference>
<dbReference type="Proteomes" id="UP000663829">
    <property type="component" value="Unassembled WGS sequence"/>
</dbReference>
<dbReference type="EMBL" id="CAJOBC010084596">
    <property type="protein sequence ID" value="CAF4319337.1"/>
    <property type="molecule type" value="Genomic_DNA"/>
</dbReference>
<evidence type="ECO:0000313" key="2">
    <source>
        <dbReference type="EMBL" id="CAF1444172.1"/>
    </source>
</evidence>
<evidence type="ECO:0000313" key="3">
    <source>
        <dbReference type="EMBL" id="CAF3809576.1"/>
    </source>
</evidence>
<keyword evidence="5" id="KW-1185">Reference proteome</keyword>
<dbReference type="AlphaFoldDB" id="A0A815P4V8"/>
<proteinExistence type="predicted"/>
<reference evidence="2" key="1">
    <citation type="submission" date="2021-02" db="EMBL/GenBank/DDBJ databases">
        <authorList>
            <person name="Nowell W R."/>
        </authorList>
    </citation>
    <scope>NUCLEOTIDE SEQUENCE</scope>
</reference>
<name>A0A815P4V8_9BILA</name>
<dbReference type="EMBL" id="CAJOBA010007692">
    <property type="protein sequence ID" value="CAF3809576.1"/>
    <property type="molecule type" value="Genomic_DNA"/>
</dbReference>
<evidence type="ECO:0000313" key="4">
    <source>
        <dbReference type="EMBL" id="CAF4319337.1"/>
    </source>
</evidence>